<keyword evidence="4 8" id="KW-0067">ATP-binding</keyword>
<dbReference type="SUPFAM" id="SSF52540">
    <property type="entry name" value="P-loop containing nucleoside triphosphate hydrolases"/>
    <property type="match status" value="1"/>
</dbReference>
<dbReference type="PROSITE" id="PS50893">
    <property type="entry name" value="ABC_TRANSPORTER_2"/>
    <property type="match status" value="1"/>
</dbReference>
<dbReference type="PROSITE" id="PS00211">
    <property type="entry name" value="ABC_TRANSPORTER_1"/>
    <property type="match status" value="1"/>
</dbReference>
<dbReference type="InterPro" id="IPR027417">
    <property type="entry name" value="P-loop_NTPase"/>
</dbReference>
<dbReference type="SUPFAM" id="SSF50331">
    <property type="entry name" value="MOP-like"/>
    <property type="match status" value="1"/>
</dbReference>
<keyword evidence="5" id="KW-1278">Translocase</keyword>
<feature type="domain" description="ABC transporter" evidence="7">
    <location>
        <begin position="4"/>
        <end position="242"/>
    </location>
</feature>
<proteinExistence type="predicted"/>
<dbReference type="InterPro" id="IPR017871">
    <property type="entry name" value="ABC_transporter-like_CS"/>
</dbReference>
<dbReference type="SMART" id="SM00382">
    <property type="entry name" value="AAA"/>
    <property type="match status" value="1"/>
</dbReference>
<evidence type="ECO:0000313" key="8">
    <source>
        <dbReference type="EMBL" id="MBP2437716.1"/>
    </source>
</evidence>
<evidence type="ECO:0000313" key="9">
    <source>
        <dbReference type="Proteomes" id="UP001519362"/>
    </source>
</evidence>
<gene>
    <name evidence="8" type="ORF">JOF34_002302</name>
</gene>
<keyword evidence="6" id="KW-0472">Membrane</keyword>
<evidence type="ECO:0000256" key="2">
    <source>
        <dbReference type="ARBA" id="ARBA00022475"/>
    </source>
</evidence>
<keyword evidence="3" id="KW-0547">Nucleotide-binding</keyword>
<dbReference type="Pfam" id="PF00005">
    <property type="entry name" value="ABC_tran"/>
    <property type="match status" value="1"/>
</dbReference>
<evidence type="ECO:0000256" key="4">
    <source>
        <dbReference type="ARBA" id="ARBA00022840"/>
    </source>
</evidence>
<name>A0ABS4ZMN4_9MICO</name>
<reference evidence="8 9" key="1">
    <citation type="submission" date="2021-03" db="EMBL/GenBank/DDBJ databases">
        <title>Sequencing the genomes of 1000 actinobacteria strains.</title>
        <authorList>
            <person name="Klenk H.-P."/>
        </authorList>
    </citation>
    <scope>NUCLEOTIDE SEQUENCE [LARGE SCALE GENOMIC DNA]</scope>
    <source>
        <strain evidence="8 9">DSM 24221</strain>
    </source>
</reference>
<evidence type="ECO:0000256" key="3">
    <source>
        <dbReference type="ARBA" id="ARBA00022741"/>
    </source>
</evidence>
<dbReference type="Gene3D" id="3.40.50.300">
    <property type="entry name" value="P-loop containing nucleotide triphosphate hydrolases"/>
    <property type="match status" value="1"/>
</dbReference>
<dbReference type="Proteomes" id="UP001519362">
    <property type="component" value="Unassembled WGS sequence"/>
</dbReference>
<dbReference type="GO" id="GO:0005524">
    <property type="term" value="F:ATP binding"/>
    <property type="evidence" value="ECO:0007669"/>
    <property type="project" value="UniProtKB-KW"/>
</dbReference>
<keyword evidence="1" id="KW-0813">Transport</keyword>
<evidence type="ECO:0000256" key="1">
    <source>
        <dbReference type="ARBA" id="ARBA00022448"/>
    </source>
</evidence>
<dbReference type="InterPro" id="IPR003439">
    <property type="entry name" value="ABC_transporter-like_ATP-bd"/>
</dbReference>
<protein>
    <submittedName>
        <fullName evidence="8">Iron(III) transport system ATP-binding protein</fullName>
    </submittedName>
</protein>
<dbReference type="Gene3D" id="2.40.50.100">
    <property type="match status" value="1"/>
</dbReference>
<evidence type="ECO:0000256" key="6">
    <source>
        <dbReference type="ARBA" id="ARBA00023136"/>
    </source>
</evidence>
<comment type="caution">
    <text evidence="8">The sequence shown here is derived from an EMBL/GenBank/DDBJ whole genome shotgun (WGS) entry which is preliminary data.</text>
</comment>
<dbReference type="RefSeq" id="WP_165133242.1">
    <property type="nucleotide sequence ID" value="NZ_CP049253.1"/>
</dbReference>
<dbReference type="InterPro" id="IPR003593">
    <property type="entry name" value="AAA+_ATPase"/>
</dbReference>
<keyword evidence="2" id="KW-1003">Cell membrane</keyword>
<dbReference type="EMBL" id="JAGIOL010000001">
    <property type="protein sequence ID" value="MBP2437716.1"/>
    <property type="molecule type" value="Genomic_DNA"/>
</dbReference>
<evidence type="ECO:0000256" key="5">
    <source>
        <dbReference type="ARBA" id="ARBA00022967"/>
    </source>
</evidence>
<sequence>MSAIRLEQVAKTYQGSDTRSVDRLDLTVEEGDFLCLLGPSGCGKSTTLRLIAGLERPTEGRIDIGGASVDDVPRGIHVAAERRGLGFVFQSYALWPHLTVRENVEFGLTMQKIRSRERRVRVDHALETLAIAPYADRYPGDLSGGQQQRVAIARTLAARPAVMLLDEPLSNLDARLRLEMRAEFQRIHRETGTTMVFVTHDQWEAMTLATRIVVMNEGRVQQIGSPLDVYSQPANRFVAEFMGSPPLNVVERSGVGRAAQALAEWRGADGAVTAGLRPEAVQFTDLPSAGAFSVPVTIEALLPTGGSWIVEASDGARRIFGTSTTIPNVREGDRTNAWAPARDVLLFAEDGSRLTESLVAA</sequence>
<dbReference type="PANTHER" id="PTHR43875">
    <property type="entry name" value="MALTODEXTRIN IMPORT ATP-BINDING PROTEIN MSMX"/>
    <property type="match status" value="1"/>
</dbReference>
<dbReference type="InterPro" id="IPR047641">
    <property type="entry name" value="ABC_transpr_MalK/UgpC-like"/>
</dbReference>
<dbReference type="InterPro" id="IPR008995">
    <property type="entry name" value="Mo/tungstate-bd_C_term_dom"/>
</dbReference>
<dbReference type="PANTHER" id="PTHR43875:SF15">
    <property type="entry name" value="TREHALOSE IMPORT ATP-BINDING PROTEIN SUGC"/>
    <property type="match status" value="1"/>
</dbReference>
<accession>A0ABS4ZMN4</accession>
<evidence type="ECO:0000259" key="7">
    <source>
        <dbReference type="PROSITE" id="PS50893"/>
    </source>
</evidence>
<organism evidence="8 9">
    <name type="scientific">Microbacterium amylolyticum</name>
    <dbReference type="NCBI Taxonomy" id="936337"/>
    <lineage>
        <taxon>Bacteria</taxon>
        <taxon>Bacillati</taxon>
        <taxon>Actinomycetota</taxon>
        <taxon>Actinomycetes</taxon>
        <taxon>Micrococcales</taxon>
        <taxon>Microbacteriaceae</taxon>
        <taxon>Microbacterium</taxon>
    </lineage>
</organism>
<keyword evidence="9" id="KW-1185">Reference proteome</keyword>